<keyword evidence="4" id="KW-0379">Hydroxylation</keyword>
<organism evidence="6 7">
    <name type="scientific">Citrus x changshan-huyou</name>
    <dbReference type="NCBI Taxonomy" id="2935761"/>
    <lineage>
        <taxon>Eukaryota</taxon>
        <taxon>Viridiplantae</taxon>
        <taxon>Streptophyta</taxon>
        <taxon>Embryophyta</taxon>
        <taxon>Tracheophyta</taxon>
        <taxon>Spermatophyta</taxon>
        <taxon>Magnoliopsida</taxon>
        <taxon>eudicotyledons</taxon>
        <taxon>Gunneridae</taxon>
        <taxon>Pentapetalae</taxon>
        <taxon>rosids</taxon>
        <taxon>malvids</taxon>
        <taxon>Sapindales</taxon>
        <taxon>Rutaceae</taxon>
        <taxon>Aurantioideae</taxon>
        <taxon>Citrus</taxon>
    </lineage>
</organism>
<dbReference type="PANTHER" id="PTHR34359:SF28">
    <property type="entry name" value="CLAVATA3_ESR (CLE)-RELATED PROTEIN 12"/>
    <property type="match status" value="1"/>
</dbReference>
<gene>
    <name evidence="6" type="ORF">WN944_014072</name>
</gene>
<proteinExistence type="inferred from homology"/>
<feature type="region of interest" description="Disordered" evidence="5">
    <location>
        <begin position="20"/>
        <end position="51"/>
    </location>
</feature>
<dbReference type="EMBL" id="JBCGBO010000005">
    <property type="protein sequence ID" value="KAK9198886.1"/>
    <property type="molecule type" value="Genomic_DNA"/>
</dbReference>
<evidence type="ECO:0000313" key="7">
    <source>
        <dbReference type="Proteomes" id="UP001428341"/>
    </source>
</evidence>
<evidence type="ECO:0000256" key="3">
    <source>
        <dbReference type="ARBA" id="ARBA00022782"/>
    </source>
</evidence>
<evidence type="ECO:0000313" key="6">
    <source>
        <dbReference type="EMBL" id="KAK9198886.1"/>
    </source>
</evidence>
<comment type="caution">
    <text evidence="6">The sequence shown here is derived from an EMBL/GenBank/DDBJ whole genome shotgun (WGS) entry which is preliminary data.</text>
</comment>
<reference evidence="6 7" key="1">
    <citation type="submission" date="2024-05" db="EMBL/GenBank/DDBJ databases">
        <title>Haplotype-resolved chromosome-level genome assembly of Huyou (Citrus changshanensis).</title>
        <authorList>
            <person name="Miao C."/>
            <person name="Chen W."/>
            <person name="Wu Y."/>
            <person name="Wang L."/>
            <person name="Zhao S."/>
            <person name="Grierson D."/>
            <person name="Xu C."/>
            <person name="Chen K."/>
        </authorList>
    </citation>
    <scope>NUCLEOTIDE SEQUENCE [LARGE SCALE GENOMIC DNA]</scope>
    <source>
        <strain evidence="6">01-14</strain>
        <tissue evidence="6">Leaf</tissue>
    </source>
</reference>
<evidence type="ECO:0000256" key="2">
    <source>
        <dbReference type="ARBA" id="ARBA00022473"/>
    </source>
</evidence>
<evidence type="ECO:0000256" key="4">
    <source>
        <dbReference type="ARBA" id="ARBA00023278"/>
    </source>
</evidence>
<name>A0AAP0M521_9ROSI</name>
<sequence length="51" mass="5875">MASKFDFSPFLRHRHHYLKHLPQPAAGSSDMDPRYGVEKRLVPTGPNPLHH</sequence>
<evidence type="ECO:0000256" key="5">
    <source>
        <dbReference type="SAM" id="MobiDB-lite"/>
    </source>
</evidence>
<dbReference type="GO" id="GO:0030154">
    <property type="term" value="P:cell differentiation"/>
    <property type="evidence" value="ECO:0007669"/>
    <property type="project" value="UniProtKB-KW"/>
</dbReference>
<dbReference type="InterPro" id="IPR039618">
    <property type="entry name" value="CLE9-13"/>
</dbReference>
<accession>A0AAP0M521</accession>
<dbReference type="PANTHER" id="PTHR34359">
    <property type="entry name" value="CLAVATA3/ESR (CLE)-RELATED PROTEIN 10"/>
    <property type="match status" value="1"/>
</dbReference>
<evidence type="ECO:0000256" key="1">
    <source>
        <dbReference type="ARBA" id="ARBA00005416"/>
    </source>
</evidence>
<protein>
    <submittedName>
        <fullName evidence="6">Uncharacterized protein</fullName>
    </submittedName>
</protein>
<keyword evidence="7" id="KW-1185">Reference proteome</keyword>
<keyword evidence="3" id="KW-0221">Differentiation</keyword>
<feature type="compositionally biased region" description="Basic and acidic residues" evidence="5">
    <location>
        <begin position="31"/>
        <end position="41"/>
    </location>
</feature>
<keyword evidence="2" id="KW-0217">Developmental protein</keyword>
<dbReference type="Proteomes" id="UP001428341">
    <property type="component" value="Unassembled WGS sequence"/>
</dbReference>
<comment type="similarity">
    <text evidence="1">Belongs to the CLV3/ESR signal peptide family.</text>
</comment>
<dbReference type="AlphaFoldDB" id="A0AAP0M521"/>